<proteinExistence type="predicted"/>
<protein>
    <submittedName>
        <fullName evidence="1">Uncharacterized protein</fullName>
    </submittedName>
</protein>
<name>U9TBA7_RHIID</name>
<dbReference type="HOGENOM" id="CLU_2513812_0_0_1"/>
<gene>
    <name evidence="1" type="ORF">GLOINDRAFT_35533</name>
</gene>
<dbReference type="AlphaFoldDB" id="U9TBA7"/>
<evidence type="ECO:0000313" key="1">
    <source>
        <dbReference type="EMBL" id="ESA05449.1"/>
    </source>
</evidence>
<dbReference type="EMBL" id="KI293024">
    <property type="protein sequence ID" value="ESA05449.1"/>
    <property type="molecule type" value="Genomic_DNA"/>
</dbReference>
<sequence>MEEFVEANKFSVQKQTNTSTIQYHSQAYYTSRKLTEILVQEESQERIIISIIKSISLGISAFFKEKKDRENENQKVEIAWIIYYY</sequence>
<reference evidence="1" key="1">
    <citation type="submission" date="2013-07" db="EMBL/GenBank/DDBJ databases">
        <title>The genome of an arbuscular mycorrhizal fungus provides insights into the evolution of the oldest plant symbiosis.</title>
        <authorList>
            <consortium name="DOE Joint Genome Institute"/>
            <person name="Tisserant E."/>
            <person name="Malbreil M."/>
            <person name="Kuo A."/>
            <person name="Kohler A."/>
            <person name="Symeonidi A."/>
            <person name="Balestrini R."/>
            <person name="Charron P."/>
            <person name="Duensing N."/>
            <person name="Frei-dit-Frey N."/>
            <person name="Gianinazzi-Pearson V."/>
            <person name="Gilbert B."/>
            <person name="Handa Y."/>
            <person name="Hijri M."/>
            <person name="Kaul R."/>
            <person name="Kawaguchi M."/>
            <person name="Krajinski F."/>
            <person name="Lammers P."/>
            <person name="Lapierre D."/>
            <person name="Masclaux F.G."/>
            <person name="Murat C."/>
            <person name="Morin E."/>
            <person name="Ndikumana S."/>
            <person name="Pagni M."/>
            <person name="Petitpierre D."/>
            <person name="Requena N."/>
            <person name="Rosikiewicz P."/>
            <person name="Riley R."/>
            <person name="Saito K."/>
            <person name="San Clemente H."/>
            <person name="Shapiro H."/>
            <person name="van Tuinen D."/>
            <person name="Becard G."/>
            <person name="Bonfante P."/>
            <person name="Paszkowski U."/>
            <person name="Shachar-Hill Y."/>
            <person name="Young J.P."/>
            <person name="Sanders I.R."/>
            <person name="Henrissat B."/>
            <person name="Rensing S.A."/>
            <person name="Grigoriev I.V."/>
            <person name="Corradi N."/>
            <person name="Roux C."/>
            <person name="Martin F."/>
        </authorList>
    </citation>
    <scope>NUCLEOTIDE SEQUENCE</scope>
    <source>
        <strain evidence="1">DAOM 197198</strain>
    </source>
</reference>
<accession>U9TBA7</accession>
<organism evidence="1">
    <name type="scientific">Rhizophagus irregularis (strain DAOM 181602 / DAOM 197198 / MUCL 43194)</name>
    <name type="common">Arbuscular mycorrhizal fungus</name>
    <name type="synonym">Glomus intraradices</name>
    <dbReference type="NCBI Taxonomy" id="747089"/>
    <lineage>
        <taxon>Eukaryota</taxon>
        <taxon>Fungi</taxon>
        <taxon>Fungi incertae sedis</taxon>
        <taxon>Mucoromycota</taxon>
        <taxon>Glomeromycotina</taxon>
        <taxon>Glomeromycetes</taxon>
        <taxon>Glomerales</taxon>
        <taxon>Glomeraceae</taxon>
        <taxon>Rhizophagus</taxon>
    </lineage>
</organism>